<sequence length="72" mass="8052">MPTYLITHHDYLSHDTGLHHPERPERLRSILSRLAEVASDEPASPLNQMIPITPSPADVASITTVHDPDYVK</sequence>
<protein>
    <recommendedName>
        <fullName evidence="2">Histone deacetylase domain-containing protein</fullName>
    </recommendedName>
</protein>
<name>A0A382QQL7_9ZZZZ</name>
<reference evidence="1" key="1">
    <citation type="submission" date="2018-05" db="EMBL/GenBank/DDBJ databases">
        <authorList>
            <person name="Lanie J.A."/>
            <person name="Ng W.-L."/>
            <person name="Kazmierczak K.M."/>
            <person name="Andrzejewski T.M."/>
            <person name="Davidsen T.M."/>
            <person name="Wayne K.J."/>
            <person name="Tettelin H."/>
            <person name="Glass J.I."/>
            <person name="Rusch D."/>
            <person name="Podicherti R."/>
            <person name="Tsui H.-C.T."/>
            <person name="Winkler M.E."/>
        </authorList>
    </citation>
    <scope>NUCLEOTIDE SEQUENCE</scope>
</reference>
<dbReference type="InterPro" id="IPR037138">
    <property type="entry name" value="His_deacetylse_dom_sf"/>
</dbReference>
<dbReference type="InterPro" id="IPR023696">
    <property type="entry name" value="Ureohydrolase_dom_sf"/>
</dbReference>
<accession>A0A382QQL7</accession>
<organism evidence="1">
    <name type="scientific">marine metagenome</name>
    <dbReference type="NCBI Taxonomy" id="408172"/>
    <lineage>
        <taxon>unclassified sequences</taxon>
        <taxon>metagenomes</taxon>
        <taxon>ecological metagenomes</taxon>
    </lineage>
</organism>
<dbReference type="Gene3D" id="3.40.800.20">
    <property type="entry name" value="Histone deacetylase domain"/>
    <property type="match status" value="1"/>
</dbReference>
<evidence type="ECO:0000313" key="1">
    <source>
        <dbReference type="EMBL" id="SVC87814.1"/>
    </source>
</evidence>
<gene>
    <name evidence="1" type="ORF">METZ01_LOCUS340668</name>
</gene>
<dbReference type="AlphaFoldDB" id="A0A382QQL7"/>
<evidence type="ECO:0008006" key="2">
    <source>
        <dbReference type="Google" id="ProtNLM"/>
    </source>
</evidence>
<feature type="non-terminal residue" evidence="1">
    <location>
        <position position="72"/>
    </location>
</feature>
<dbReference type="EMBL" id="UINC01116225">
    <property type="protein sequence ID" value="SVC87814.1"/>
    <property type="molecule type" value="Genomic_DNA"/>
</dbReference>
<dbReference type="SUPFAM" id="SSF52768">
    <property type="entry name" value="Arginase/deacetylase"/>
    <property type="match status" value="1"/>
</dbReference>
<proteinExistence type="predicted"/>